<evidence type="ECO:0000313" key="4">
    <source>
        <dbReference type="EMBL" id="RDW26924.1"/>
    </source>
</evidence>
<evidence type="ECO:0000259" key="2">
    <source>
        <dbReference type="PROSITE" id="PS50090"/>
    </source>
</evidence>
<dbReference type="EMBL" id="KZ858971">
    <property type="protein sequence ID" value="RDW26924.1"/>
    <property type="molecule type" value="Genomic_DNA"/>
</dbReference>
<proteinExistence type="predicted"/>
<feature type="region of interest" description="Disordered" evidence="1">
    <location>
        <begin position="430"/>
        <end position="463"/>
    </location>
</feature>
<feature type="region of interest" description="Disordered" evidence="1">
    <location>
        <begin position="476"/>
        <end position="559"/>
    </location>
</feature>
<feature type="compositionally biased region" description="Low complexity" evidence="1">
    <location>
        <begin position="168"/>
        <end position="177"/>
    </location>
</feature>
<dbReference type="Pfam" id="PF13921">
    <property type="entry name" value="Myb_DNA-bind_6"/>
    <property type="match status" value="1"/>
</dbReference>
<feature type="domain" description="Myb-like" evidence="2">
    <location>
        <begin position="18"/>
        <end position="68"/>
    </location>
</feature>
<protein>
    <recommendedName>
        <fullName evidence="6">Transcriptional regulatory protein TOD6</fullName>
    </recommendedName>
</protein>
<feature type="compositionally biased region" description="Low complexity" evidence="1">
    <location>
        <begin position="86"/>
        <end position="112"/>
    </location>
</feature>
<feature type="compositionally biased region" description="Basic and acidic residues" evidence="1">
    <location>
        <begin position="17"/>
        <end position="26"/>
    </location>
</feature>
<dbReference type="InterPro" id="IPR017930">
    <property type="entry name" value="Myb_dom"/>
</dbReference>
<dbReference type="PROSITE" id="PS51294">
    <property type="entry name" value="HTH_MYB"/>
    <property type="match status" value="1"/>
</dbReference>
<accession>A0A371C9G4</accession>
<sequence length="559" mass="60276">MQHMHMMPVMPHDDEDMDKRKTPSSWDPHDDLLLRHLKETLKLGWKEIASHFPNRTPNACQFRWRRLISGTLRTPQPLLTLIPLDQQQQQGQPQGQPGQMQQAQQMQPQMQQRPPGSLQQGPPHGQMPPQGHPQHPQHPQQQQAAPHQHAPQQHAAPPPHHLPPQQYPYPYGYPMGYGPQGGLQGVPRPPQQQPPQTQPHPQAQQHVTSQPQQAPLPQQSAPQLHMPPHMQQQQQQPPAPTYRPTVSPEVPQMQQPTVSTPQEVVAPPAPTSAGSASAPMLQLPPLRSVASPPTSPLQPLSNLPPKHAPWSKEEDDLLVSRKDLDVVELSVLLPNRLSQQIRSRLSYLNSDPTLCSPPLGTVTLPPIIPATDVAGVKVQEVPVSVSDTYFPSSFMRSKGSMSAGSSGMGGIGGVAALSAAASLAAVAHSEGSPTAGHRPAPSSVPAFSPPSKRTKLDIPPSTQPKLQAKLITELEKSKSPQTLGSLSNLSSPLSSTSSPGTGMISPAINLPTPITSGSNKPGASTLPNKRLLGLGTPHYFPSPRTSTPKATSGNCYFDK</sequence>
<feature type="region of interest" description="Disordered" evidence="1">
    <location>
        <begin position="1"/>
        <end position="26"/>
    </location>
</feature>
<evidence type="ECO:0000256" key="1">
    <source>
        <dbReference type="SAM" id="MobiDB-lite"/>
    </source>
</evidence>
<evidence type="ECO:0000259" key="3">
    <source>
        <dbReference type="PROSITE" id="PS51294"/>
    </source>
</evidence>
<feature type="compositionally biased region" description="Polar residues" evidence="1">
    <location>
        <begin position="512"/>
        <end position="527"/>
    </location>
</feature>
<feature type="compositionally biased region" description="Polar residues" evidence="1">
    <location>
        <begin position="252"/>
        <end position="262"/>
    </location>
</feature>
<feature type="compositionally biased region" description="Polar residues" evidence="1">
    <location>
        <begin position="543"/>
        <end position="559"/>
    </location>
</feature>
<dbReference type="InterPro" id="IPR009057">
    <property type="entry name" value="Homeodomain-like_sf"/>
</dbReference>
<dbReference type="PROSITE" id="PS50090">
    <property type="entry name" value="MYB_LIKE"/>
    <property type="match status" value="1"/>
</dbReference>
<organism evidence="4 5">
    <name type="scientific">Yarrowia lipolytica</name>
    <name type="common">Candida lipolytica</name>
    <dbReference type="NCBI Taxonomy" id="4952"/>
    <lineage>
        <taxon>Eukaryota</taxon>
        <taxon>Fungi</taxon>
        <taxon>Dikarya</taxon>
        <taxon>Ascomycota</taxon>
        <taxon>Saccharomycotina</taxon>
        <taxon>Dipodascomycetes</taxon>
        <taxon>Dipodascales</taxon>
        <taxon>Dipodascales incertae sedis</taxon>
        <taxon>Yarrowia</taxon>
    </lineage>
</organism>
<feature type="compositionally biased region" description="Pro residues" evidence="1">
    <location>
        <begin position="156"/>
        <end position="167"/>
    </location>
</feature>
<dbReference type="Proteomes" id="UP000256601">
    <property type="component" value="Unassembled WGS sequence"/>
</dbReference>
<feature type="compositionally biased region" description="Low complexity" evidence="1">
    <location>
        <begin position="439"/>
        <end position="451"/>
    </location>
</feature>
<dbReference type="VEuPathDB" id="FungiDB:YALI0_C02629g"/>
<feature type="compositionally biased region" description="Pro residues" evidence="1">
    <location>
        <begin position="187"/>
        <end position="198"/>
    </location>
</feature>
<name>A0A371C9G4_YARLL</name>
<dbReference type="InterPro" id="IPR001005">
    <property type="entry name" value="SANT/Myb"/>
</dbReference>
<feature type="compositionally biased region" description="Low complexity" evidence="1">
    <location>
        <begin position="1"/>
        <end position="10"/>
    </location>
</feature>
<reference evidence="4 5" key="1">
    <citation type="submission" date="2018-07" db="EMBL/GenBank/DDBJ databases">
        <title>Draft Genome Assemblies for Five Robust Yarrowia lipolytica Strains Exhibiting High Lipid Production and Pentose Sugar Utilization and Sugar Alcohol Secretion from Undetoxified Lignocellulosic Biomass Hydrolysates.</title>
        <authorList>
            <consortium name="DOE Joint Genome Institute"/>
            <person name="Walker C."/>
            <person name="Ryu S."/>
            <person name="Na H."/>
            <person name="Zane M."/>
            <person name="LaButti K."/>
            <person name="Lipzen A."/>
            <person name="Haridas S."/>
            <person name="Barry K."/>
            <person name="Grigoriev I.V."/>
            <person name="Quarterman J."/>
            <person name="Slininger P."/>
            <person name="Dien B."/>
            <person name="Trinh C.T."/>
        </authorList>
    </citation>
    <scope>NUCLEOTIDE SEQUENCE [LARGE SCALE GENOMIC DNA]</scope>
    <source>
        <strain evidence="4 5">YB392</strain>
    </source>
</reference>
<evidence type="ECO:0008006" key="6">
    <source>
        <dbReference type="Google" id="ProtNLM"/>
    </source>
</evidence>
<evidence type="ECO:0000313" key="5">
    <source>
        <dbReference type="Proteomes" id="UP000256601"/>
    </source>
</evidence>
<feature type="compositionally biased region" description="Low complexity" evidence="1">
    <location>
        <begin position="482"/>
        <end position="502"/>
    </location>
</feature>
<dbReference type="AlphaFoldDB" id="A0A371C9G4"/>
<dbReference type="VEuPathDB" id="FungiDB:YALI1_C03674g"/>
<dbReference type="CDD" id="cd00167">
    <property type="entry name" value="SANT"/>
    <property type="match status" value="1"/>
</dbReference>
<feature type="compositionally biased region" description="Low complexity" evidence="1">
    <location>
        <begin position="119"/>
        <end position="155"/>
    </location>
</feature>
<feature type="domain" description="HTH myb-type" evidence="3">
    <location>
        <begin position="18"/>
        <end position="72"/>
    </location>
</feature>
<feature type="region of interest" description="Disordered" evidence="1">
    <location>
        <begin position="86"/>
        <end position="310"/>
    </location>
</feature>
<dbReference type="SMART" id="SM00717">
    <property type="entry name" value="SANT"/>
    <property type="match status" value="2"/>
</dbReference>
<dbReference type="Gene3D" id="1.10.10.60">
    <property type="entry name" value="Homeodomain-like"/>
    <property type="match status" value="1"/>
</dbReference>
<feature type="compositionally biased region" description="Low complexity" evidence="1">
    <location>
        <begin position="199"/>
        <end position="236"/>
    </location>
</feature>
<dbReference type="SUPFAM" id="SSF46689">
    <property type="entry name" value="Homeodomain-like"/>
    <property type="match status" value="1"/>
</dbReference>
<gene>
    <name evidence="4" type="ORF">B0I71DRAFT_28049</name>
</gene>